<dbReference type="PROSITE" id="PS51352">
    <property type="entry name" value="THIOREDOXIN_2"/>
    <property type="match status" value="1"/>
</dbReference>
<feature type="domain" description="Thioredoxin" evidence="6">
    <location>
        <begin position="216"/>
        <end position="355"/>
    </location>
</feature>
<dbReference type="InterPro" id="IPR036249">
    <property type="entry name" value="Thioredoxin-like_sf"/>
</dbReference>
<evidence type="ECO:0000313" key="8">
    <source>
        <dbReference type="Proteomes" id="UP000232883"/>
    </source>
</evidence>
<dbReference type="Proteomes" id="UP000232883">
    <property type="component" value="Chromosome"/>
</dbReference>
<dbReference type="SUPFAM" id="SSF52833">
    <property type="entry name" value="Thioredoxin-like"/>
    <property type="match status" value="1"/>
</dbReference>
<evidence type="ECO:0000256" key="4">
    <source>
        <dbReference type="ARBA" id="ARBA00023284"/>
    </source>
</evidence>
<keyword evidence="2" id="KW-0201">Cytochrome c-type biogenesis</keyword>
<gene>
    <name evidence="7" type="ORF">CWM47_17395</name>
</gene>
<dbReference type="OrthoDB" id="6399635at2"/>
<accession>A0A2K8Z0N4</accession>
<dbReference type="GO" id="GO:0016209">
    <property type="term" value="F:antioxidant activity"/>
    <property type="evidence" value="ECO:0007669"/>
    <property type="project" value="InterPro"/>
</dbReference>
<reference evidence="7 8" key="1">
    <citation type="submission" date="2017-11" db="EMBL/GenBank/DDBJ databases">
        <title>Taxonomic description and genome sequences of Spirosoma HA7 sp. nov., isolated from pollen microhabitat of Corylus avellana.</title>
        <authorList>
            <person name="Ambika Manirajan B."/>
            <person name="Suarez C."/>
            <person name="Ratering S."/>
            <person name="Geissler-Plaum R."/>
            <person name="Cardinale M."/>
            <person name="Sylvia S."/>
        </authorList>
    </citation>
    <scope>NUCLEOTIDE SEQUENCE [LARGE SCALE GENOMIC DNA]</scope>
    <source>
        <strain evidence="7 8">HA7</strain>
    </source>
</reference>
<dbReference type="Gene3D" id="3.40.30.10">
    <property type="entry name" value="Glutaredoxin"/>
    <property type="match status" value="1"/>
</dbReference>
<dbReference type="InterPro" id="IPR025380">
    <property type="entry name" value="DUF4369"/>
</dbReference>
<sequence>MKIALIINTLSIALMGQLVAVSPSFSQETYRLKAAITGLSSSSVVVRYSRQGMLINDTIRVHQNQFTHALPMTDGAVATLVLSPTTQLPFWLESPLISITGTMGKTPFLHIRGTPENDLLDLYRKTIERPYTLRKQGKSSAEVDDIVLQKDKATRQFIAQHPTTLTAAYLLYWQAVSDITIFDQLEFLLAKLSPSVKESYWGQKTLTRIHNVQNRPRVGKKLPDFSLPDAMGKTISLTSFAGKYVLLDFWGTWCVPCIQGIPELKAVHEKYGSRLAIVSIALERPADRQKWLKAIDKYGMSWTQTAQFTSAREGVNELYNIHEYPTFLLADPEGILVAKLRYGEVESQLDQLLSK</sequence>
<protein>
    <recommendedName>
        <fullName evidence="6">Thioredoxin domain-containing protein</fullName>
    </recommendedName>
</protein>
<comment type="subcellular location">
    <subcellularLocation>
        <location evidence="1">Cell envelope</location>
    </subcellularLocation>
</comment>
<dbReference type="InterPro" id="IPR050553">
    <property type="entry name" value="Thioredoxin_ResA/DsbE_sf"/>
</dbReference>
<dbReference type="Pfam" id="PF00578">
    <property type="entry name" value="AhpC-TSA"/>
    <property type="match status" value="1"/>
</dbReference>
<evidence type="ECO:0000256" key="5">
    <source>
        <dbReference type="SAM" id="SignalP"/>
    </source>
</evidence>
<dbReference type="KEGG" id="spir:CWM47_17395"/>
<keyword evidence="4" id="KW-0676">Redox-active center</keyword>
<evidence type="ECO:0000256" key="2">
    <source>
        <dbReference type="ARBA" id="ARBA00022748"/>
    </source>
</evidence>
<dbReference type="InterPro" id="IPR013766">
    <property type="entry name" value="Thioredoxin_domain"/>
</dbReference>
<dbReference type="GO" id="GO:0017004">
    <property type="term" value="P:cytochrome complex assembly"/>
    <property type="evidence" value="ECO:0007669"/>
    <property type="project" value="UniProtKB-KW"/>
</dbReference>
<dbReference type="PANTHER" id="PTHR42852:SF6">
    <property type="entry name" value="THIOL:DISULFIDE INTERCHANGE PROTEIN DSBE"/>
    <property type="match status" value="1"/>
</dbReference>
<organism evidence="7 8">
    <name type="scientific">Spirosoma pollinicola</name>
    <dbReference type="NCBI Taxonomy" id="2057025"/>
    <lineage>
        <taxon>Bacteria</taxon>
        <taxon>Pseudomonadati</taxon>
        <taxon>Bacteroidota</taxon>
        <taxon>Cytophagia</taxon>
        <taxon>Cytophagales</taxon>
        <taxon>Cytophagaceae</taxon>
        <taxon>Spirosoma</taxon>
    </lineage>
</organism>
<keyword evidence="5" id="KW-0732">Signal</keyword>
<name>A0A2K8Z0N4_9BACT</name>
<dbReference type="EMBL" id="CP025096">
    <property type="protein sequence ID" value="AUD03450.1"/>
    <property type="molecule type" value="Genomic_DNA"/>
</dbReference>
<evidence type="ECO:0000256" key="1">
    <source>
        <dbReference type="ARBA" id="ARBA00004196"/>
    </source>
</evidence>
<dbReference type="PANTHER" id="PTHR42852">
    <property type="entry name" value="THIOL:DISULFIDE INTERCHANGE PROTEIN DSBE"/>
    <property type="match status" value="1"/>
</dbReference>
<evidence type="ECO:0000259" key="6">
    <source>
        <dbReference type="PROSITE" id="PS51352"/>
    </source>
</evidence>
<feature type="signal peptide" evidence="5">
    <location>
        <begin position="1"/>
        <end position="20"/>
    </location>
</feature>
<keyword evidence="8" id="KW-1185">Reference proteome</keyword>
<dbReference type="GO" id="GO:0030313">
    <property type="term" value="C:cell envelope"/>
    <property type="evidence" value="ECO:0007669"/>
    <property type="project" value="UniProtKB-SubCell"/>
</dbReference>
<evidence type="ECO:0000256" key="3">
    <source>
        <dbReference type="ARBA" id="ARBA00023157"/>
    </source>
</evidence>
<dbReference type="GO" id="GO:0016491">
    <property type="term" value="F:oxidoreductase activity"/>
    <property type="evidence" value="ECO:0007669"/>
    <property type="project" value="InterPro"/>
</dbReference>
<dbReference type="InterPro" id="IPR000866">
    <property type="entry name" value="AhpC/TSA"/>
</dbReference>
<dbReference type="Pfam" id="PF14289">
    <property type="entry name" value="DUF4369"/>
    <property type="match status" value="1"/>
</dbReference>
<evidence type="ECO:0000313" key="7">
    <source>
        <dbReference type="EMBL" id="AUD03450.1"/>
    </source>
</evidence>
<keyword evidence="3" id="KW-1015">Disulfide bond</keyword>
<feature type="chain" id="PRO_5014791434" description="Thioredoxin domain-containing protein" evidence="5">
    <location>
        <begin position="21"/>
        <end position="355"/>
    </location>
</feature>
<dbReference type="RefSeq" id="WP_100989517.1">
    <property type="nucleotide sequence ID" value="NZ_CP025096.1"/>
</dbReference>
<dbReference type="CDD" id="cd02966">
    <property type="entry name" value="TlpA_like_family"/>
    <property type="match status" value="1"/>
</dbReference>
<proteinExistence type="predicted"/>
<dbReference type="AlphaFoldDB" id="A0A2K8Z0N4"/>